<evidence type="ECO:0008006" key="2">
    <source>
        <dbReference type="Google" id="ProtNLM"/>
    </source>
</evidence>
<gene>
    <name evidence="1" type="ORF">MNBD_CHLOROFLEXI01-3098</name>
</gene>
<proteinExistence type="predicted"/>
<evidence type="ECO:0000313" key="1">
    <source>
        <dbReference type="EMBL" id="VAW32755.1"/>
    </source>
</evidence>
<protein>
    <recommendedName>
        <fullName evidence="2">IS110 family transposase</fullName>
    </recommendedName>
</protein>
<accession>A0A3B0UNS5</accession>
<dbReference type="AlphaFoldDB" id="A0A3B0UNS5"/>
<organism evidence="1">
    <name type="scientific">hydrothermal vent metagenome</name>
    <dbReference type="NCBI Taxonomy" id="652676"/>
    <lineage>
        <taxon>unclassified sequences</taxon>
        <taxon>metagenomes</taxon>
        <taxon>ecological metagenomes</taxon>
    </lineage>
</organism>
<reference evidence="1" key="1">
    <citation type="submission" date="2018-06" db="EMBL/GenBank/DDBJ databases">
        <authorList>
            <person name="Zhirakovskaya E."/>
        </authorList>
    </citation>
    <scope>NUCLEOTIDE SEQUENCE</scope>
</reference>
<name>A0A3B0UNS5_9ZZZZ</name>
<dbReference type="EMBL" id="UOEU01000385">
    <property type="protein sequence ID" value="VAW32755.1"/>
    <property type="molecule type" value="Genomic_DNA"/>
</dbReference>
<feature type="non-terminal residue" evidence="1">
    <location>
        <position position="1"/>
    </location>
</feature>
<sequence>NYYRKMKSKHGPQVATTATAHKLARIIYTMLKNKTAYVSQDIDAYEEKRRQYHIKHLQKQAQKLGLELLPANST</sequence>